<evidence type="ECO:0000313" key="7">
    <source>
        <dbReference type="Proteomes" id="UP000267794"/>
    </source>
</evidence>
<dbReference type="EMBL" id="CP012381">
    <property type="protein sequence ID" value="ALI53305.1"/>
    <property type="molecule type" value="Genomic_DNA"/>
</dbReference>
<evidence type="ECO:0000313" key="2">
    <source>
        <dbReference type="EMBL" id="ALI53305.1"/>
    </source>
</evidence>
<proteinExistence type="predicted"/>
<name>A0A0D5MKZ0_LACHE</name>
<dbReference type="AlphaFoldDB" id="A0A0D5MKZ0"/>
<dbReference type="EMBL" id="CP017982">
    <property type="protein sequence ID" value="AYE62438.1"/>
    <property type="molecule type" value="Genomic_DNA"/>
</dbReference>
<evidence type="ECO:0000313" key="5">
    <source>
        <dbReference type="Proteomes" id="UP000063930"/>
    </source>
</evidence>
<feature type="transmembrane region" description="Helical" evidence="1">
    <location>
        <begin position="12"/>
        <end position="32"/>
    </location>
</feature>
<dbReference type="KEGG" id="lhd:HUO_10540"/>
<accession>A0A0D5MKZ0</accession>
<evidence type="ECO:0000313" key="4">
    <source>
        <dbReference type="EMBL" id="AYE62438.1"/>
    </source>
</evidence>
<dbReference type="EMBL" id="CP015496">
    <property type="protein sequence ID" value="AUI75062.1"/>
    <property type="molecule type" value="Genomic_DNA"/>
</dbReference>
<dbReference type="Proteomes" id="UP000063930">
    <property type="component" value="Chromosome"/>
</dbReference>
<dbReference type="RefSeq" id="WP_052541595.1">
    <property type="nucleotide sequence ID" value="NZ_CP015496.1"/>
</dbReference>
<reference evidence="3" key="4">
    <citation type="journal article" date="2018" name="Front. Microbiol.">
        <title>Comparative Genomics of Completely Sequenced Lactobacillus helveticus Genomes Provides Insights into Strain-Specific Genes and Resolves Metagenomics Data Down to the Strain Level.</title>
        <authorList>
            <person name="Schmid M."/>
            <person name="Muri J."/>
            <person name="Melidis D."/>
            <person name="Varadarajan A.R."/>
            <person name="Somerville V."/>
            <person name="Wicki A."/>
            <person name="Moser A."/>
            <person name="Bourqui M."/>
            <person name="Wenzel C."/>
            <person name="Eugster-Meier E."/>
            <person name="Frey J.E."/>
            <person name="Irmler S."/>
            <person name="Ahrens C.H."/>
        </authorList>
    </citation>
    <scope>NUCLEOTIDE SEQUENCE</scope>
    <source>
        <strain evidence="3">FAM8105</strain>
    </source>
</reference>
<keyword evidence="1" id="KW-0472">Membrane</keyword>
<reference evidence="4 7" key="3">
    <citation type="submission" date="2016-10" db="EMBL/GenBank/DDBJ databases">
        <title>Complete genomic sequencing of Lactobacillus helveticus LH99 and comparative genome analysis.</title>
        <authorList>
            <person name="Li N."/>
            <person name="You C."/>
            <person name="Liu Z."/>
        </authorList>
    </citation>
    <scope>NUCLEOTIDE SEQUENCE [LARGE SCALE GENOMIC DNA]</scope>
    <source>
        <strain evidence="4 7">LH99</strain>
    </source>
</reference>
<dbReference type="Proteomes" id="UP000267794">
    <property type="component" value="Chromosome"/>
</dbReference>
<keyword evidence="1" id="KW-0812">Transmembrane</keyword>
<reference evidence="6" key="2">
    <citation type="submission" date="2016-05" db="EMBL/GenBank/DDBJ databases">
        <title>Genome sequence of Lactobacillus helveticus FAM8105.</title>
        <authorList>
            <person name="Ahrens C."/>
            <person name="Schmid M."/>
        </authorList>
    </citation>
    <scope>NUCLEOTIDE SEQUENCE [LARGE SCALE GENOMIC DNA]</scope>
    <source>
        <strain evidence="6">FAM8105</strain>
    </source>
</reference>
<keyword evidence="1" id="KW-1133">Transmembrane helix</keyword>
<protein>
    <submittedName>
        <fullName evidence="4">Uncharacterized protein</fullName>
    </submittedName>
</protein>
<evidence type="ECO:0000313" key="3">
    <source>
        <dbReference type="EMBL" id="AUI75062.1"/>
    </source>
</evidence>
<evidence type="ECO:0000313" key="6">
    <source>
        <dbReference type="Proteomes" id="UP000234562"/>
    </source>
</evidence>
<feature type="transmembrane region" description="Helical" evidence="1">
    <location>
        <begin position="68"/>
        <end position="86"/>
    </location>
</feature>
<dbReference type="Proteomes" id="UP000234562">
    <property type="component" value="Chromosome"/>
</dbReference>
<feature type="transmembrane region" description="Helical" evidence="1">
    <location>
        <begin position="38"/>
        <end position="56"/>
    </location>
</feature>
<feature type="transmembrane region" description="Helical" evidence="1">
    <location>
        <begin position="92"/>
        <end position="110"/>
    </location>
</feature>
<organism evidence="4 7">
    <name type="scientific">Lactobacillus helveticus</name>
    <name type="common">Lactobacillus suntoryeus</name>
    <dbReference type="NCBI Taxonomy" id="1587"/>
    <lineage>
        <taxon>Bacteria</taxon>
        <taxon>Bacillati</taxon>
        <taxon>Bacillota</taxon>
        <taxon>Bacilli</taxon>
        <taxon>Lactobacillales</taxon>
        <taxon>Lactobacillaceae</taxon>
        <taxon>Lactobacillus</taxon>
    </lineage>
</organism>
<gene>
    <name evidence="2" type="ORF">ALV80_09990</name>
    <name evidence="4" type="ORF">BC335_2076</name>
    <name evidence="3" type="ORF">Lh8105_10185</name>
</gene>
<reference evidence="2 5" key="1">
    <citation type="submission" date="2015-08" db="EMBL/GenBank/DDBJ databases">
        <title>Complete genome sequence of Lactobacillus helveticus CAUH18, a probiotic strain originated from koumiss.</title>
        <authorList>
            <person name="Yang Y."/>
            <person name="Hao Y."/>
        </authorList>
    </citation>
    <scope>NUCLEOTIDE SEQUENCE [LARGE SCALE GENOMIC DNA]</scope>
    <source>
        <strain evidence="2 5">CAUH18</strain>
    </source>
</reference>
<evidence type="ECO:0000256" key="1">
    <source>
        <dbReference type="SAM" id="Phobius"/>
    </source>
</evidence>
<sequence>MIMKNWPKNWRITFAVITIAIGLIAIYANVFLNNSSPFRTWSYLGLLIIFAIIYFVDLKTDPKFSMLVGLFMLIWIDGQVWLPSFIAPYRGLIFTLIFICIIAMEIYGIINWRRYKKNNR</sequence>